<evidence type="ECO:0000259" key="6">
    <source>
        <dbReference type="Pfam" id="PF09073"/>
    </source>
</evidence>
<dbReference type="Proteomes" id="UP001162483">
    <property type="component" value="Unassembled WGS sequence"/>
</dbReference>
<name>A0ABN9AS07_9NEOB</name>
<dbReference type="Pfam" id="PF09073">
    <property type="entry name" value="BUD22"/>
    <property type="match status" value="1"/>
</dbReference>
<evidence type="ECO:0000256" key="2">
    <source>
        <dbReference type="ARBA" id="ARBA00023054"/>
    </source>
</evidence>
<sequence length="207" mass="23387">MLENKIENKSRLVKKTPVRESGSDSSDIEDSDNEDKEYFDDSTEERFYKQSSGFEDSDSDNEDDFFIGKVRRTKKKKSSKKPPADKVEENLPAETTTPSAGGMESQKGNPAPKTVKLESVFCTSLSNTKQKSSFVKREPKLPPLRNKKAVFQQAPKLVKKPQAARNSMVKSQSKPEPALHPSWEASRKRKEQSQIAIFQGKKIVFDD</sequence>
<gene>
    <name evidence="7" type="ORF">SPARVUS_LOCUS1485763</name>
</gene>
<feature type="compositionally biased region" description="Acidic residues" evidence="5">
    <location>
        <begin position="55"/>
        <end position="65"/>
    </location>
</feature>
<keyword evidence="8" id="KW-1185">Reference proteome</keyword>
<dbReference type="PANTHER" id="PTHR23325:SF1">
    <property type="entry name" value="SERUM RESPONSE FACTOR-BINDING PROTEIN 1"/>
    <property type="match status" value="1"/>
</dbReference>
<keyword evidence="2" id="KW-0175">Coiled coil</keyword>
<feature type="compositionally biased region" description="Basic and acidic residues" evidence="5">
    <location>
        <begin position="1"/>
        <end position="10"/>
    </location>
</feature>
<feature type="compositionally biased region" description="Acidic residues" evidence="5">
    <location>
        <begin position="26"/>
        <end position="43"/>
    </location>
</feature>
<comment type="function">
    <text evidence="3">May be involved in regulating transcriptional activation of cardiac genes during the aging process. May play a role in biosynthesis and/or processing of SLC2A4 in adipose cells.</text>
</comment>
<accession>A0ABN9AS07</accession>
<dbReference type="PANTHER" id="PTHR23325">
    <property type="entry name" value="SERUM RESPONSE FACTOR-BINDING"/>
    <property type="match status" value="1"/>
</dbReference>
<dbReference type="EMBL" id="CATNWA010000990">
    <property type="protein sequence ID" value="CAI9538803.1"/>
    <property type="molecule type" value="Genomic_DNA"/>
</dbReference>
<feature type="domain" description="Bud22" evidence="6">
    <location>
        <begin position="136"/>
        <end position="206"/>
    </location>
</feature>
<evidence type="ECO:0000256" key="1">
    <source>
        <dbReference type="ARBA" id="ARBA00013459"/>
    </source>
</evidence>
<feature type="region of interest" description="Disordered" evidence="5">
    <location>
        <begin position="1"/>
        <end position="114"/>
    </location>
</feature>
<dbReference type="InterPro" id="IPR015158">
    <property type="entry name" value="Bud22_dom"/>
</dbReference>
<dbReference type="InterPro" id="IPR037393">
    <property type="entry name" value="Bud22/SRFB1"/>
</dbReference>
<evidence type="ECO:0000256" key="5">
    <source>
        <dbReference type="SAM" id="MobiDB-lite"/>
    </source>
</evidence>
<organism evidence="7 8">
    <name type="scientific">Staurois parvus</name>
    <dbReference type="NCBI Taxonomy" id="386267"/>
    <lineage>
        <taxon>Eukaryota</taxon>
        <taxon>Metazoa</taxon>
        <taxon>Chordata</taxon>
        <taxon>Craniata</taxon>
        <taxon>Vertebrata</taxon>
        <taxon>Euteleostomi</taxon>
        <taxon>Amphibia</taxon>
        <taxon>Batrachia</taxon>
        <taxon>Anura</taxon>
        <taxon>Neobatrachia</taxon>
        <taxon>Ranoidea</taxon>
        <taxon>Ranidae</taxon>
        <taxon>Staurois</taxon>
    </lineage>
</organism>
<comment type="caution">
    <text evidence="7">The sequence shown here is derived from an EMBL/GenBank/DDBJ whole genome shotgun (WGS) entry which is preliminary data.</text>
</comment>
<evidence type="ECO:0000256" key="4">
    <source>
        <dbReference type="ARBA" id="ARBA00033254"/>
    </source>
</evidence>
<feature type="region of interest" description="Disordered" evidence="5">
    <location>
        <begin position="131"/>
        <end position="194"/>
    </location>
</feature>
<reference evidence="7" key="1">
    <citation type="submission" date="2023-05" db="EMBL/GenBank/DDBJ databases">
        <authorList>
            <person name="Stuckert A."/>
        </authorList>
    </citation>
    <scope>NUCLEOTIDE SEQUENCE</scope>
</reference>
<evidence type="ECO:0000313" key="8">
    <source>
        <dbReference type="Proteomes" id="UP001162483"/>
    </source>
</evidence>
<evidence type="ECO:0000313" key="7">
    <source>
        <dbReference type="EMBL" id="CAI9538803.1"/>
    </source>
</evidence>
<evidence type="ECO:0000256" key="3">
    <source>
        <dbReference type="ARBA" id="ARBA00025646"/>
    </source>
</evidence>
<feature type="compositionally biased region" description="Polar residues" evidence="5">
    <location>
        <begin position="164"/>
        <end position="174"/>
    </location>
</feature>
<protein>
    <recommendedName>
        <fullName evidence="1">Serum response factor-binding protein 1</fullName>
    </recommendedName>
    <alternativeName>
        <fullName evidence="4">SRF-dependent transcription regulation-associated protein</fullName>
    </alternativeName>
</protein>
<feature type="compositionally biased region" description="Basic residues" evidence="5">
    <location>
        <begin position="69"/>
        <end position="80"/>
    </location>
</feature>
<proteinExistence type="predicted"/>